<accession>A0AAW1VAZ3</accession>
<dbReference type="EMBL" id="JARQZJ010000122">
    <property type="protein sequence ID" value="KAK9889488.1"/>
    <property type="molecule type" value="Genomic_DNA"/>
</dbReference>
<protein>
    <submittedName>
        <fullName evidence="1">Uncharacterized protein</fullName>
    </submittedName>
</protein>
<evidence type="ECO:0000313" key="1">
    <source>
        <dbReference type="EMBL" id="KAK9889488.1"/>
    </source>
</evidence>
<proteinExistence type="predicted"/>
<keyword evidence="2" id="KW-1185">Reference proteome</keyword>
<organism evidence="1 2">
    <name type="scientific">Henosepilachna vigintioctopunctata</name>
    <dbReference type="NCBI Taxonomy" id="420089"/>
    <lineage>
        <taxon>Eukaryota</taxon>
        <taxon>Metazoa</taxon>
        <taxon>Ecdysozoa</taxon>
        <taxon>Arthropoda</taxon>
        <taxon>Hexapoda</taxon>
        <taxon>Insecta</taxon>
        <taxon>Pterygota</taxon>
        <taxon>Neoptera</taxon>
        <taxon>Endopterygota</taxon>
        <taxon>Coleoptera</taxon>
        <taxon>Polyphaga</taxon>
        <taxon>Cucujiformia</taxon>
        <taxon>Coccinelloidea</taxon>
        <taxon>Coccinellidae</taxon>
        <taxon>Epilachninae</taxon>
        <taxon>Epilachnini</taxon>
        <taxon>Henosepilachna</taxon>
    </lineage>
</organism>
<dbReference type="AlphaFoldDB" id="A0AAW1VAZ3"/>
<reference evidence="1 2" key="1">
    <citation type="submission" date="2023-03" db="EMBL/GenBank/DDBJ databases">
        <title>Genome insight into feeding habits of ladybird beetles.</title>
        <authorList>
            <person name="Li H.-S."/>
            <person name="Huang Y.-H."/>
            <person name="Pang H."/>
        </authorList>
    </citation>
    <scope>NUCLEOTIDE SEQUENCE [LARGE SCALE GENOMIC DNA]</scope>
    <source>
        <strain evidence="1">SYSU_2023b</strain>
        <tissue evidence="1">Whole body</tissue>
    </source>
</reference>
<gene>
    <name evidence="1" type="ORF">WA026_004768</name>
</gene>
<feature type="non-terminal residue" evidence="1">
    <location>
        <position position="127"/>
    </location>
</feature>
<sequence length="127" mass="14367">MKFKRTEDFSVLKAFLHDALDPVSGGEFLITSSHRILNEMTDVMFKIPPPVDVTCKFGCINNAQHYFHSIKEGIFSLNLLKTAERISIKWGGAATSPAYGYYFCLLQISNLINESKSVQLFLFPEQV</sequence>
<dbReference type="Proteomes" id="UP001431783">
    <property type="component" value="Unassembled WGS sequence"/>
</dbReference>
<evidence type="ECO:0000313" key="2">
    <source>
        <dbReference type="Proteomes" id="UP001431783"/>
    </source>
</evidence>
<comment type="caution">
    <text evidence="1">The sequence shown here is derived from an EMBL/GenBank/DDBJ whole genome shotgun (WGS) entry which is preliminary data.</text>
</comment>
<name>A0AAW1VAZ3_9CUCU</name>